<dbReference type="EMBL" id="JAUKUD010000001">
    <property type="protein sequence ID" value="KAK0753962.1"/>
    <property type="molecule type" value="Genomic_DNA"/>
</dbReference>
<sequence length="62" mass="7009">MPVVVWWCGLQEVRIRVDQPAGFRMCRRWLPALLRASRHFGAEGGVTGRSEVLGEREREGGS</sequence>
<reference evidence="1" key="1">
    <citation type="submission" date="2023-06" db="EMBL/GenBank/DDBJ databases">
        <title>Genome-scale phylogeny and comparative genomics of the fungal order Sordariales.</title>
        <authorList>
            <consortium name="Lawrence Berkeley National Laboratory"/>
            <person name="Hensen N."/>
            <person name="Bonometti L."/>
            <person name="Westerberg I."/>
            <person name="Brannstrom I.O."/>
            <person name="Guillou S."/>
            <person name="Cros-Aarteil S."/>
            <person name="Calhoun S."/>
            <person name="Haridas S."/>
            <person name="Kuo A."/>
            <person name="Mondo S."/>
            <person name="Pangilinan J."/>
            <person name="Riley R."/>
            <person name="LaButti K."/>
            <person name="Andreopoulos B."/>
            <person name="Lipzen A."/>
            <person name="Chen C."/>
            <person name="Yanf M."/>
            <person name="Daum C."/>
            <person name="Ng V."/>
            <person name="Clum A."/>
            <person name="Steindorff A."/>
            <person name="Ohm R."/>
            <person name="Martin F."/>
            <person name="Silar P."/>
            <person name="Natvig D."/>
            <person name="Lalanne C."/>
            <person name="Gautier V."/>
            <person name="Ament-velasquez S.L."/>
            <person name="Kruys A."/>
            <person name="Hutchinson M.I."/>
            <person name="Powell A.J."/>
            <person name="Barry K."/>
            <person name="Miller A.N."/>
            <person name="Grigoriev I.V."/>
            <person name="Debuchy R."/>
            <person name="Gladieux P."/>
            <person name="Thoren M.H."/>
            <person name="Johannesson H."/>
        </authorList>
    </citation>
    <scope>NUCLEOTIDE SEQUENCE</scope>
    <source>
        <strain evidence="1">SMH3187-1</strain>
    </source>
</reference>
<name>A0AA40KCQ0_9PEZI</name>
<evidence type="ECO:0000313" key="1">
    <source>
        <dbReference type="EMBL" id="KAK0753962.1"/>
    </source>
</evidence>
<dbReference type="AlphaFoldDB" id="A0AA40KCQ0"/>
<accession>A0AA40KCQ0</accession>
<keyword evidence="2" id="KW-1185">Reference proteome</keyword>
<evidence type="ECO:0000313" key="2">
    <source>
        <dbReference type="Proteomes" id="UP001172155"/>
    </source>
</evidence>
<organism evidence="1 2">
    <name type="scientific">Schizothecium vesticola</name>
    <dbReference type="NCBI Taxonomy" id="314040"/>
    <lineage>
        <taxon>Eukaryota</taxon>
        <taxon>Fungi</taxon>
        <taxon>Dikarya</taxon>
        <taxon>Ascomycota</taxon>
        <taxon>Pezizomycotina</taxon>
        <taxon>Sordariomycetes</taxon>
        <taxon>Sordariomycetidae</taxon>
        <taxon>Sordariales</taxon>
        <taxon>Schizotheciaceae</taxon>
        <taxon>Schizothecium</taxon>
    </lineage>
</organism>
<dbReference type="Proteomes" id="UP001172155">
    <property type="component" value="Unassembled WGS sequence"/>
</dbReference>
<comment type="caution">
    <text evidence="1">The sequence shown here is derived from an EMBL/GenBank/DDBJ whole genome shotgun (WGS) entry which is preliminary data.</text>
</comment>
<gene>
    <name evidence="1" type="ORF">B0T18DRAFT_398172</name>
</gene>
<protein>
    <submittedName>
        <fullName evidence="1">Uncharacterized protein</fullName>
    </submittedName>
</protein>
<proteinExistence type="predicted"/>